<proteinExistence type="predicted"/>
<gene>
    <name evidence="1" type="ORF">QPK29_005900</name>
</gene>
<reference evidence="1" key="1">
    <citation type="submission" date="2024-11" db="EMBL/GenBank/DDBJ databases">
        <title>Description of Massilia orientalis sp. nov., isolated from rhizosphere soil of Ageratina adenophora.</title>
        <authorList>
            <person name="Wang Y."/>
        </authorList>
    </citation>
    <scope>NUCLEOTIDE SEQUENCE</scope>
    <source>
        <strain evidence="1">YIM B02787</strain>
    </source>
</reference>
<organism evidence="1 2">
    <name type="scientific">Massilia orientalis</name>
    <dbReference type="NCBI Taxonomy" id="3050128"/>
    <lineage>
        <taxon>Bacteria</taxon>
        <taxon>Pseudomonadati</taxon>
        <taxon>Pseudomonadota</taxon>
        <taxon>Betaproteobacteria</taxon>
        <taxon>Burkholderiales</taxon>
        <taxon>Oxalobacteraceae</taxon>
        <taxon>Telluria group</taxon>
        <taxon>Massilia</taxon>
    </lineage>
</organism>
<keyword evidence="2" id="KW-1185">Reference proteome</keyword>
<name>A0ACC7M5R5_9BURK</name>
<evidence type="ECO:0000313" key="1">
    <source>
        <dbReference type="EMBL" id="MFJ1467239.1"/>
    </source>
</evidence>
<protein>
    <submittedName>
        <fullName evidence="1">Uncharacterized protein</fullName>
    </submittedName>
</protein>
<dbReference type="EMBL" id="JASNRB020000003">
    <property type="protein sequence ID" value="MFJ1467239.1"/>
    <property type="molecule type" value="Genomic_DNA"/>
</dbReference>
<comment type="caution">
    <text evidence="1">The sequence shown here is derived from an EMBL/GenBank/DDBJ whole genome shotgun (WGS) entry which is preliminary data.</text>
</comment>
<dbReference type="Proteomes" id="UP001168096">
    <property type="component" value="Unassembled WGS sequence"/>
</dbReference>
<sequence>MARTGASLQGFTQTVSTLTASASILRRRKRHETMHLPALPYKQLAASLALAVPMLLAARAGGDVVPVRAPLVRVATAPVLHPPAPRAAHTP</sequence>
<accession>A0ACC7M5R5</accession>
<evidence type="ECO:0000313" key="2">
    <source>
        <dbReference type="Proteomes" id="UP001168096"/>
    </source>
</evidence>